<reference evidence="12 13" key="1">
    <citation type="submission" date="2018-03" db="EMBL/GenBank/DDBJ databases">
        <title>Genomic Encyclopedia of Archaeal and Bacterial Type Strains, Phase II (KMG-II): from individual species to whole genera.</title>
        <authorList>
            <person name="Goeker M."/>
        </authorList>
    </citation>
    <scope>NUCLEOTIDE SEQUENCE [LARGE SCALE GENOMIC DNA]</scope>
    <source>
        <strain evidence="12 13">DSM 43146</strain>
    </source>
</reference>
<dbReference type="GO" id="GO:0005524">
    <property type="term" value="F:ATP binding"/>
    <property type="evidence" value="ECO:0007669"/>
    <property type="project" value="UniProtKB-KW"/>
</dbReference>
<dbReference type="PANTHER" id="PTHR24421">
    <property type="entry name" value="NITRATE/NITRITE SENSOR PROTEIN NARX-RELATED"/>
    <property type="match status" value="1"/>
</dbReference>
<dbReference type="GO" id="GO:0046983">
    <property type="term" value="F:protein dimerization activity"/>
    <property type="evidence" value="ECO:0007669"/>
    <property type="project" value="InterPro"/>
</dbReference>
<dbReference type="InterPro" id="IPR011712">
    <property type="entry name" value="Sig_transdc_His_kin_sub3_dim/P"/>
</dbReference>
<dbReference type="Proteomes" id="UP000239415">
    <property type="component" value="Unassembled WGS sequence"/>
</dbReference>
<dbReference type="GO" id="GO:0016020">
    <property type="term" value="C:membrane"/>
    <property type="evidence" value="ECO:0007669"/>
    <property type="project" value="InterPro"/>
</dbReference>
<dbReference type="PANTHER" id="PTHR24421:SF10">
    <property type="entry name" value="NITRATE_NITRITE SENSOR PROTEIN NARQ"/>
    <property type="match status" value="1"/>
</dbReference>
<dbReference type="InterPro" id="IPR003594">
    <property type="entry name" value="HATPase_dom"/>
</dbReference>
<keyword evidence="13" id="KW-1185">Reference proteome</keyword>
<evidence type="ECO:0000259" key="10">
    <source>
        <dbReference type="Pfam" id="PF02518"/>
    </source>
</evidence>
<name>A0A2T0JXB3_9ACTN</name>
<evidence type="ECO:0000313" key="13">
    <source>
        <dbReference type="Proteomes" id="UP000239415"/>
    </source>
</evidence>
<keyword evidence="9" id="KW-0472">Membrane</keyword>
<feature type="transmembrane region" description="Helical" evidence="9">
    <location>
        <begin position="70"/>
        <end position="89"/>
    </location>
</feature>
<keyword evidence="3" id="KW-0597">Phosphoprotein</keyword>
<keyword evidence="9" id="KW-0812">Transmembrane</keyword>
<dbReference type="Gene3D" id="1.20.5.1930">
    <property type="match status" value="1"/>
</dbReference>
<evidence type="ECO:0000256" key="7">
    <source>
        <dbReference type="ARBA" id="ARBA00022840"/>
    </source>
</evidence>
<dbReference type="InterPro" id="IPR050482">
    <property type="entry name" value="Sensor_HK_TwoCompSys"/>
</dbReference>
<sequence>MARFGTYRRRMISDGLRAIRPTDVALAGGFAAFGLLEEYFIRMPGGWWPYVLAGVCALILVRRSIPLLAMLPHVVAPIDMFYVQATIAGEKTVNFRLWQMVAMMIAAYTVGRCVPPTSRCRRTVLGIALILLTTGMYLWFDDGDPMAALFFPLAPYGLGVAVAVQARRTDEAASARAAIREQQAREAVMEERVRIARELHDMVAHSVTVMVIQAGVVRRRLDAGLSVDRELLHSIEASGREAVGELRRTLGLLRGEDADSAQPPAGLDRLDELIAQVREAGLTVTMRRRGAPVPLPPAVDLSAYRIVQEALTNVLKHAGPVRVTVTVGYQTDGLYLSVLDDGGAVVVNVGGQGLIGMRERAALFGGELRVGPRATGGFAVEARLPMPAAVAR</sequence>
<evidence type="ECO:0000256" key="5">
    <source>
        <dbReference type="ARBA" id="ARBA00022741"/>
    </source>
</evidence>
<feature type="domain" description="Histidine kinase/HSP90-like ATPase" evidence="10">
    <location>
        <begin position="302"/>
        <end position="387"/>
    </location>
</feature>
<dbReference type="InterPro" id="IPR036890">
    <property type="entry name" value="HATPase_C_sf"/>
</dbReference>
<evidence type="ECO:0000256" key="4">
    <source>
        <dbReference type="ARBA" id="ARBA00022679"/>
    </source>
</evidence>
<evidence type="ECO:0000256" key="6">
    <source>
        <dbReference type="ARBA" id="ARBA00022777"/>
    </source>
</evidence>
<evidence type="ECO:0000256" key="2">
    <source>
        <dbReference type="ARBA" id="ARBA00012438"/>
    </source>
</evidence>
<dbReference type="Pfam" id="PF02518">
    <property type="entry name" value="HATPase_c"/>
    <property type="match status" value="1"/>
</dbReference>
<feature type="transmembrane region" description="Helical" evidence="9">
    <location>
        <begin position="123"/>
        <end position="140"/>
    </location>
</feature>
<evidence type="ECO:0000259" key="11">
    <source>
        <dbReference type="Pfam" id="PF07730"/>
    </source>
</evidence>
<dbReference type="Pfam" id="PF07730">
    <property type="entry name" value="HisKA_3"/>
    <property type="match status" value="1"/>
</dbReference>
<dbReference type="CDD" id="cd16917">
    <property type="entry name" value="HATPase_UhpB-NarQ-NarX-like"/>
    <property type="match status" value="1"/>
</dbReference>
<protein>
    <recommendedName>
        <fullName evidence="2">histidine kinase</fullName>
        <ecNumber evidence="2">2.7.13.3</ecNumber>
    </recommendedName>
</protein>
<keyword evidence="7" id="KW-0067">ATP-binding</keyword>
<dbReference type="GO" id="GO:0000155">
    <property type="term" value="F:phosphorelay sensor kinase activity"/>
    <property type="evidence" value="ECO:0007669"/>
    <property type="project" value="InterPro"/>
</dbReference>
<evidence type="ECO:0000256" key="8">
    <source>
        <dbReference type="ARBA" id="ARBA00023012"/>
    </source>
</evidence>
<dbReference type="EMBL" id="PVMZ01000027">
    <property type="protein sequence ID" value="PRX12644.1"/>
    <property type="molecule type" value="Genomic_DNA"/>
</dbReference>
<dbReference type="AlphaFoldDB" id="A0A2T0JXB3"/>
<comment type="catalytic activity">
    <reaction evidence="1">
        <text>ATP + protein L-histidine = ADP + protein N-phospho-L-histidine.</text>
        <dbReference type="EC" id="2.7.13.3"/>
    </reaction>
</comment>
<gene>
    <name evidence="12" type="ORF">CLV67_12767</name>
</gene>
<feature type="transmembrane region" description="Helical" evidence="9">
    <location>
        <begin position="146"/>
        <end position="166"/>
    </location>
</feature>
<feature type="domain" description="Signal transduction histidine kinase subgroup 3 dimerisation and phosphoacceptor" evidence="11">
    <location>
        <begin position="191"/>
        <end position="256"/>
    </location>
</feature>
<proteinExistence type="predicted"/>
<keyword evidence="9" id="KW-1133">Transmembrane helix</keyword>
<feature type="transmembrane region" description="Helical" evidence="9">
    <location>
        <begin position="95"/>
        <end position="111"/>
    </location>
</feature>
<organism evidence="12 13">
    <name type="scientific">Actinoplanes italicus</name>
    <dbReference type="NCBI Taxonomy" id="113567"/>
    <lineage>
        <taxon>Bacteria</taxon>
        <taxon>Bacillati</taxon>
        <taxon>Actinomycetota</taxon>
        <taxon>Actinomycetes</taxon>
        <taxon>Micromonosporales</taxon>
        <taxon>Micromonosporaceae</taxon>
        <taxon>Actinoplanes</taxon>
    </lineage>
</organism>
<keyword evidence="4" id="KW-0808">Transferase</keyword>
<evidence type="ECO:0000313" key="12">
    <source>
        <dbReference type="EMBL" id="PRX12644.1"/>
    </source>
</evidence>
<comment type="caution">
    <text evidence="12">The sequence shown here is derived from an EMBL/GenBank/DDBJ whole genome shotgun (WGS) entry which is preliminary data.</text>
</comment>
<evidence type="ECO:0000256" key="3">
    <source>
        <dbReference type="ARBA" id="ARBA00022553"/>
    </source>
</evidence>
<accession>A0A2T0JXB3</accession>
<dbReference type="Gene3D" id="3.30.565.10">
    <property type="entry name" value="Histidine kinase-like ATPase, C-terminal domain"/>
    <property type="match status" value="1"/>
</dbReference>
<dbReference type="SUPFAM" id="SSF55874">
    <property type="entry name" value="ATPase domain of HSP90 chaperone/DNA topoisomerase II/histidine kinase"/>
    <property type="match status" value="1"/>
</dbReference>
<keyword evidence="6 12" id="KW-0418">Kinase</keyword>
<keyword evidence="8" id="KW-0902">Two-component regulatory system</keyword>
<dbReference type="EC" id="2.7.13.3" evidence="2"/>
<keyword evidence="5" id="KW-0547">Nucleotide-binding</keyword>
<evidence type="ECO:0000256" key="1">
    <source>
        <dbReference type="ARBA" id="ARBA00000085"/>
    </source>
</evidence>
<evidence type="ECO:0000256" key="9">
    <source>
        <dbReference type="SAM" id="Phobius"/>
    </source>
</evidence>